<dbReference type="Proteomes" id="UP000054359">
    <property type="component" value="Unassembled WGS sequence"/>
</dbReference>
<evidence type="ECO:0000313" key="2">
    <source>
        <dbReference type="Proteomes" id="UP000054359"/>
    </source>
</evidence>
<organism evidence="1 2">
    <name type="scientific">Stegodyphus mimosarum</name>
    <name type="common">African social velvet spider</name>
    <dbReference type="NCBI Taxonomy" id="407821"/>
    <lineage>
        <taxon>Eukaryota</taxon>
        <taxon>Metazoa</taxon>
        <taxon>Ecdysozoa</taxon>
        <taxon>Arthropoda</taxon>
        <taxon>Chelicerata</taxon>
        <taxon>Arachnida</taxon>
        <taxon>Araneae</taxon>
        <taxon>Araneomorphae</taxon>
        <taxon>Entelegynae</taxon>
        <taxon>Eresoidea</taxon>
        <taxon>Eresidae</taxon>
        <taxon>Stegodyphus</taxon>
    </lineage>
</organism>
<proteinExistence type="predicted"/>
<gene>
    <name evidence="1" type="ORF">X975_05166</name>
</gene>
<name>A0A087U0U0_STEMI</name>
<keyword evidence="2" id="KW-1185">Reference proteome</keyword>
<dbReference type="EMBL" id="KK117621">
    <property type="protein sequence ID" value="KFM70979.1"/>
    <property type="molecule type" value="Genomic_DNA"/>
</dbReference>
<reference evidence="1 2" key="1">
    <citation type="submission" date="2013-11" db="EMBL/GenBank/DDBJ databases">
        <title>Genome sequencing of Stegodyphus mimosarum.</title>
        <authorList>
            <person name="Bechsgaard J."/>
        </authorList>
    </citation>
    <scope>NUCLEOTIDE SEQUENCE [LARGE SCALE GENOMIC DNA]</scope>
</reference>
<sequence>PVLHSLQITVLTITNGRISYRNRKTNLPDIYNSTTFPMLVIK</sequence>
<feature type="non-terminal residue" evidence="1">
    <location>
        <position position="1"/>
    </location>
</feature>
<evidence type="ECO:0000313" key="1">
    <source>
        <dbReference type="EMBL" id="KFM70979.1"/>
    </source>
</evidence>
<protein>
    <submittedName>
        <fullName evidence="1">Uncharacterized protein</fullName>
    </submittedName>
</protein>
<accession>A0A087U0U0</accession>
<dbReference type="AlphaFoldDB" id="A0A087U0U0"/>
<feature type="non-terminal residue" evidence="1">
    <location>
        <position position="42"/>
    </location>
</feature>